<accession>A0A1E1LGW0</accession>
<dbReference type="Proteomes" id="UP000178129">
    <property type="component" value="Unassembled WGS sequence"/>
</dbReference>
<feature type="transmembrane region" description="Helical" evidence="1">
    <location>
        <begin position="28"/>
        <end position="50"/>
    </location>
</feature>
<comment type="caution">
    <text evidence="2">The sequence shown here is derived from an EMBL/GenBank/DDBJ whole genome shotgun (WGS) entry which is preliminary data.</text>
</comment>
<proteinExistence type="predicted"/>
<protein>
    <submittedName>
        <fullName evidence="2">Uncharacterized protein</fullName>
    </submittedName>
</protein>
<organism evidence="2 3">
    <name type="scientific">Rhynchosporium graminicola</name>
    <dbReference type="NCBI Taxonomy" id="2792576"/>
    <lineage>
        <taxon>Eukaryota</taxon>
        <taxon>Fungi</taxon>
        <taxon>Dikarya</taxon>
        <taxon>Ascomycota</taxon>
        <taxon>Pezizomycotina</taxon>
        <taxon>Leotiomycetes</taxon>
        <taxon>Helotiales</taxon>
        <taxon>Ploettnerulaceae</taxon>
        <taxon>Rhynchosporium</taxon>
    </lineage>
</organism>
<evidence type="ECO:0000313" key="2">
    <source>
        <dbReference type="EMBL" id="CZT09664.1"/>
    </source>
</evidence>
<keyword evidence="1" id="KW-0812">Transmembrane</keyword>
<name>A0A1E1LGW0_9HELO</name>
<keyword evidence="3" id="KW-1185">Reference proteome</keyword>
<keyword evidence="1" id="KW-1133">Transmembrane helix</keyword>
<gene>
    <name evidence="2" type="ORF">RCO7_15038</name>
</gene>
<reference evidence="3" key="1">
    <citation type="submission" date="2016-03" db="EMBL/GenBank/DDBJ databases">
        <authorList>
            <person name="Ploux O."/>
        </authorList>
    </citation>
    <scope>NUCLEOTIDE SEQUENCE [LARGE SCALE GENOMIC DNA]</scope>
    <source>
        <strain evidence="3">UK7</strain>
    </source>
</reference>
<dbReference type="InParanoid" id="A0A1E1LGW0"/>
<dbReference type="AlphaFoldDB" id="A0A1E1LGW0"/>
<evidence type="ECO:0000313" key="3">
    <source>
        <dbReference type="Proteomes" id="UP000178129"/>
    </source>
</evidence>
<dbReference type="EMBL" id="FJUW01000051">
    <property type="protein sequence ID" value="CZT09664.1"/>
    <property type="molecule type" value="Genomic_DNA"/>
</dbReference>
<sequence>MILSTWAQANGSSIHAFLDMSISSEAAVTFRVVAIIVLVLTSLDFHAIYLSRLRIHNSYDEMIARPHLAPLRPCKSEASVLFRKNYSNYQYLLSHTLSDSSPGAVSTAAATFSIAAIPPLLALASSNSNPTAALHLK</sequence>
<evidence type="ECO:0000256" key="1">
    <source>
        <dbReference type="SAM" id="Phobius"/>
    </source>
</evidence>
<keyword evidence="1" id="KW-0472">Membrane</keyword>